<keyword evidence="10" id="KW-0010">Activator</keyword>
<dbReference type="AlphaFoldDB" id="A0AAJ0CXK0"/>
<evidence type="ECO:0000256" key="4">
    <source>
        <dbReference type="ARBA" id="ARBA00011534"/>
    </source>
</evidence>
<evidence type="ECO:0000256" key="12">
    <source>
        <dbReference type="ARBA" id="ARBA00023242"/>
    </source>
</evidence>
<gene>
    <name evidence="15" type="ORF">QQS21_001099</name>
</gene>
<evidence type="ECO:0000256" key="1">
    <source>
        <dbReference type="ARBA" id="ARBA00004123"/>
    </source>
</evidence>
<protein>
    <recommendedName>
        <fullName evidence="5">EKC/KEOPS complex subunit GON7</fullName>
    </recommendedName>
</protein>
<keyword evidence="9" id="KW-0805">Transcription regulation</keyword>
<evidence type="ECO:0000256" key="8">
    <source>
        <dbReference type="ARBA" id="ARBA00022895"/>
    </source>
</evidence>
<comment type="caution">
    <text evidence="15">The sequence shown here is derived from an EMBL/GenBank/DDBJ whole genome shotgun (WGS) entry which is preliminary data.</text>
</comment>
<evidence type="ECO:0000256" key="6">
    <source>
        <dbReference type="ARBA" id="ARBA00022454"/>
    </source>
</evidence>
<keyword evidence="7" id="KW-0819">tRNA processing</keyword>
<evidence type="ECO:0000256" key="2">
    <source>
        <dbReference type="ARBA" id="ARBA00004574"/>
    </source>
</evidence>
<name>A0AAJ0CXK0_9HYPO</name>
<evidence type="ECO:0000256" key="5">
    <source>
        <dbReference type="ARBA" id="ARBA00019746"/>
    </source>
</evidence>
<evidence type="ECO:0000256" key="11">
    <source>
        <dbReference type="ARBA" id="ARBA00023163"/>
    </source>
</evidence>
<accession>A0AAJ0CXK0</accession>
<evidence type="ECO:0000256" key="13">
    <source>
        <dbReference type="ARBA" id="ARBA00025393"/>
    </source>
</evidence>
<proteinExistence type="inferred from homology"/>
<keyword evidence="6" id="KW-0158">Chromosome</keyword>
<dbReference type="EMBL" id="JASWJB010000011">
    <property type="protein sequence ID" value="KAK2612819.1"/>
    <property type="molecule type" value="Genomic_DNA"/>
</dbReference>
<organism evidence="15 16">
    <name type="scientific">Conoideocrella luteorostrata</name>
    <dbReference type="NCBI Taxonomy" id="1105319"/>
    <lineage>
        <taxon>Eukaryota</taxon>
        <taxon>Fungi</taxon>
        <taxon>Dikarya</taxon>
        <taxon>Ascomycota</taxon>
        <taxon>Pezizomycotina</taxon>
        <taxon>Sordariomycetes</taxon>
        <taxon>Hypocreomycetidae</taxon>
        <taxon>Hypocreales</taxon>
        <taxon>Clavicipitaceae</taxon>
        <taxon>Conoideocrella</taxon>
    </lineage>
</organism>
<evidence type="ECO:0000256" key="14">
    <source>
        <dbReference type="SAM" id="MobiDB-lite"/>
    </source>
</evidence>
<evidence type="ECO:0000256" key="9">
    <source>
        <dbReference type="ARBA" id="ARBA00023015"/>
    </source>
</evidence>
<comment type="similarity">
    <text evidence="3">Belongs to the GON7 family.</text>
</comment>
<evidence type="ECO:0000256" key="7">
    <source>
        <dbReference type="ARBA" id="ARBA00022694"/>
    </source>
</evidence>
<keyword evidence="12" id="KW-0539">Nucleus</keyword>
<evidence type="ECO:0000256" key="3">
    <source>
        <dbReference type="ARBA" id="ARBA00008529"/>
    </source>
</evidence>
<keyword evidence="8" id="KW-0779">Telomere</keyword>
<feature type="compositionally biased region" description="Acidic residues" evidence="14">
    <location>
        <begin position="85"/>
        <end position="100"/>
    </location>
</feature>
<sequence>MASENYQVNLTAAYKSPDNESFTITKVLPAMQSASVEDKTTYLGAVRKAVTETQEQINKELTARMEEEKIRGATSGLATKLGADEDKEEENYGEEAQYED</sequence>
<dbReference type="Proteomes" id="UP001251528">
    <property type="component" value="Unassembled WGS sequence"/>
</dbReference>
<evidence type="ECO:0000313" key="15">
    <source>
        <dbReference type="EMBL" id="KAK2612819.1"/>
    </source>
</evidence>
<dbReference type="GO" id="GO:0000781">
    <property type="term" value="C:chromosome, telomeric region"/>
    <property type="evidence" value="ECO:0007669"/>
    <property type="project" value="UniProtKB-SubCell"/>
</dbReference>
<feature type="region of interest" description="Disordered" evidence="14">
    <location>
        <begin position="68"/>
        <end position="100"/>
    </location>
</feature>
<dbReference type="GO" id="GO:0005634">
    <property type="term" value="C:nucleus"/>
    <property type="evidence" value="ECO:0007669"/>
    <property type="project" value="UniProtKB-SubCell"/>
</dbReference>
<comment type="function">
    <text evidence="13">Component of the EKC/KEOPS complex that is required for the formation of a threonylcarbamoyl group on adenosine at position 37 (t(6)A37) in tRNAs that read codons beginning with adenine. The complex is probably involved in the transfer of the threonylcarbamoyl moiety of threonylcarbamoyl-AMP (TC-AMP) to the N6 group of A37. GON7 likely plays a supporting role to the catalytic subunit KAE1 in the complex. The EKC/KEOPS complex also promotes both telomere uncapping and telomere elongation. The complex is required for efficient recruitment of transcriptional coactivators.</text>
</comment>
<keyword evidence="16" id="KW-1185">Reference proteome</keyword>
<keyword evidence="11" id="KW-0804">Transcription</keyword>
<reference evidence="15" key="1">
    <citation type="submission" date="2023-06" db="EMBL/GenBank/DDBJ databases">
        <title>Conoideocrella luteorostrata (Hypocreales: Clavicipitaceae), a potential biocontrol fungus for elongate hemlock scale in United States Christmas tree production areas.</title>
        <authorList>
            <person name="Barrett H."/>
            <person name="Lovett B."/>
            <person name="Macias A.M."/>
            <person name="Stajich J.E."/>
            <person name="Kasson M.T."/>
        </authorList>
    </citation>
    <scope>NUCLEOTIDE SEQUENCE</scope>
    <source>
        <strain evidence="15">ARSEF 14590</strain>
    </source>
</reference>
<dbReference type="Pfam" id="PF08738">
    <property type="entry name" value="Gon7"/>
    <property type="match status" value="1"/>
</dbReference>
<dbReference type="InterPro" id="IPR014849">
    <property type="entry name" value="EKC/KEOPS_Gon7"/>
</dbReference>
<comment type="subcellular location">
    <subcellularLocation>
        <location evidence="2">Chromosome</location>
        <location evidence="2">Telomere</location>
    </subcellularLocation>
    <subcellularLocation>
        <location evidence="1">Nucleus</location>
    </subcellularLocation>
</comment>
<evidence type="ECO:0000313" key="16">
    <source>
        <dbReference type="Proteomes" id="UP001251528"/>
    </source>
</evidence>
<comment type="subunit">
    <text evidence="4">Component of the EKC/KEOPS complex composed of at least BUD32, CGI121, GON7, KAE1 and PCC1; the whole complex dimerizes.</text>
</comment>
<dbReference type="GO" id="GO:0008033">
    <property type="term" value="P:tRNA processing"/>
    <property type="evidence" value="ECO:0007669"/>
    <property type="project" value="UniProtKB-KW"/>
</dbReference>
<evidence type="ECO:0000256" key="10">
    <source>
        <dbReference type="ARBA" id="ARBA00023159"/>
    </source>
</evidence>